<dbReference type="AlphaFoldDB" id="A0A7X2TBY8"/>
<accession>A0A7X2TBY8</accession>
<comment type="caution">
    <text evidence="1">The sequence shown here is derived from an EMBL/GenBank/DDBJ whole genome shotgun (WGS) entry which is preliminary data.</text>
</comment>
<keyword evidence="2" id="KW-1185">Reference proteome</keyword>
<name>A0A7X2TBY8_9CLOT</name>
<proteinExistence type="predicted"/>
<reference evidence="1 2" key="1">
    <citation type="submission" date="2019-08" db="EMBL/GenBank/DDBJ databases">
        <title>In-depth cultivation of the pig gut microbiome towards novel bacterial diversity and tailored functional studies.</title>
        <authorList>
            <person name="Wylensek D."/>
            <person name="Hitch T.C.A."/>
            <person name="Clavel T."/>
        </authorList>
    </citation>
    <scope>NUCLEOTIDE SEQUENCE [LARGE SCALE GENOMIC DNA]</scope>
    <source>
        <strain evidence="1 2">WCA-389-WT-23D1</strain>
    </source>
</reference>
<sequence length="207" mass="23408">MSACLGPIHYWLYHKIQLQESLTGALIAVLPSEKEKALTARLADTCGAVENRPLEEVIDSGNIHGWLQGQIAVAEARFAIAVTELQRDSLCQLEALKQKARQIGQRAPLADVKSPQEAYQKLNDVLLDGMPCDRVNEVLEQDDSHILWRQRTDLHKSYWEQAGGDAKNYYVLRDEWISGMLEGSGLVFERSGEQFSIRGRRKGNERY</sequence>
<dbReference type="RefSeq" id="WP_154471823.1">
    <property type="nucleotide sequence ID" value="NZ_DBEWUL010000037.1"/>
</dbReference>
<dbReference type="EMBL" id="VUMD01000005">
    <property type="protein sequence ID" value="MSS36399.1"/>
    <property type="molecule type" value="Genomic_DNA"/>
</dbReference>
<evidence type="ECO:0000313" key="1">
    <source>
        <dbReference type="EMBL" id="MSS36399.1"/>
    </source>
</evidence>
<organism evidence="1 2">
    <name type="scientific">Clostridium porci</name>
    <dbReference type="NCBI Taxonomy" id="2605778"/>
    <lineage>
        <taxon>Bacteria</taxon>
        <taxon>Bacillati</taxon>
        <taxon>Bacillota</taxon>
        <taxon>Clostridia</taxon>
        <taxon>Eubacteriales</taxon>
        <taxon>Clostridiaceae</taxon>
        <taxon>Clostridium</taxon>
    </lineage>
</organism>
<evidence type="ECO:0000313" key="2">
    <source>
        <dbReference type="Proteomes" id="UP000429958"/>
    </source>
</evidence>
<gene>
    <name evidence="1" type="ORF">FYJ39_07410</name>
</gene>
<dbReference type="Proteomes" id="UP000429958">
    <property type="component" value="Unassembled WGS sequence"/>
</dbReference>
<protein>
    <submittedName>
        <fullName evidence="1">Uncharacterized protein</fullName>
    </submittedName>
</protein>